<dbReference type="InterPro" id="IPR036691">
    <property type="entry name" value="Endo/exonu/phosph_ase_sf"/>
</dbReference>
<comment type="caution">
    <text evidence="2">The sequence shown here is derived from an EMBL/GenBank/DDBJ whole genome shotgun (WGS) entry which is preliminary data.</text>
</comment>
<keyword evidence="3" id="KW-1185">Reference proteome</keyword>
<dbReference type="Proteomes" id="UP001498398">
    <property type="component" value="Unassembled WGS sequence"/>
</dbReference>
<organism evidence="2 3">
    <name type="scientific">Marasmiellus scandens</name>
    <dbReference type="NCBI Taxonomy" id="2682957"/>
    <lineage>
        <taxon>Eukaryota</taxon>
        <taxon>Fungi</taxon>
        <taxon>Dikarya</taxon>
        <taxon>Basidiomycota</taxon>
        <taxon>Agaricomycotina</taxon>
        <taxon>Agaricomycetes</taxon>
        <taxon>Agaricomycetidae</taxon>
        <taxon>Agaricales</taxon>
        <taxon>Marasmiineae</taxon>
        <taxon>Omphalotaceae</taxon>
        <taxon>Marasmiellus</taxon>
    </lineage>
</organism>
<dbReference type="CDD" id="cd04486">
    <property type="entry name" value="YhcR_OBF_like"/>
    <property type="match status" value="1"/>
</dbReference>
<proteinExistence type="predicted"/>
<name>A0ABR1JXU3_9AGAR</name>
<dbReference type="PANTHER" id="PTHR42834:SF1">
    <property type="entry name" value="ENDONUCLEASE_EXONUCLEASE_PHOSPHATASE FAMILY PROTEIN (AFU_ORTHOLOGUE AFUA_3G09210)"/>
    <property type="match status" value="1"/>
</dbReference>
<dbReference type="EMBL" id="JBANRG010000003">
    <property type="protein sequence ID" value="KAK7469141.1"/>
    <property type="molecule type" value="Genomic_DNA"/>
</dbReference>
<feature type="domain" description="Endonuclease/exonuclease/phosphatase" evidence="1">
    <location>
        <begin position="339"/>
        <end position="635"/>
    </location>
</feature>
<dbReference type="PANTHER" id="PTHR42834">
    <property type="entry name" value="ENDONUCLEASE/EXONUCLEASE/PHOSPHATASE FAMILY PROTEIN (AFU_ORTHOLOGUE AFUA_3G09210)"/>
    <property type="match status" value="1"/>
</dbReference>
<evidence type="ECO:0000259" key="1">
    <source>
        <dbReference type="Pfam" id="PF03372"/>
    </source>
</evidence>
<reference evidence="2 3" key="1">
    <citation type="submission" date="2024-01" db="EMBL/GenBank/DDBJ databases">
        <title>A draft genome for the cacao thread blight pathogen Marasmiellus scandens.</title>
        <authorList>
            <person name="Baruah I.K."/>
            <person name="Leung J."/>
            <person name="Bukari Y."/>
            <person name="Amoako-Attah I."/>
            <person name="Meinhardt L.W."/>
            <person name="Bailey B.A."/>
            <person name="Cohen S.P."/>
        </authorList>
    </citation>
    <scope>NUCLEOTIDE SEQUENCE [LARGE SCALE GENOMIC DNA]</scope>
    <source>
        <strain evidence="2 3">GH-19</strain>
    </source>
</reference>
<sequence length="645" mass="68900">MIDWVACAFMTLVASLVPRFQVAWEVTMNSFRSLLLWSTLISATTSVKVTDIQGPAWLSPFAGQTVSNVTGIVTAKGDSGFYISGEPVNDERVSNGLFIFSSSSTVLNKVNTGDLVSITGRVAEFRSSSSPDDLSQTEISSPSADNIVVLSSGSTVSPIILGRDRSPPTEFLSALDVGPDGWLSAPNNQSRVDTVNATLQPELYGMDFWSSLEGQLVTVPSPVALDFQNRFGEFWVHGDWPVTGKNGRGGLTITISPDGTPDANPETVIIGEPLDGSRNPEVAVGTTLTDITGVVQYQFGFYYILPLTAPTVLTSPDSTVPPSSIVASNDYCAITFGDYNVENMAPTSAHLPTVADHIANFLLAPDILFLQEIQDNSGPTDDGVVIANVTLGTLVKAIADISNVTYDFVEIAPVDGQDGGQPGGNIRQAYLYRPEKLSLVPGSPAGEALDSVEVASDYSGKVSLSFNPGRIDPTNSAWANSRKPLVAQWQTASGSILFTINVHFTSKGGSSSTQGNARPPVNLPVDTRTMQVALVADFVKSVLSADSEANVIIGGDFNEFSQTRSVFASLNGIMTEIDEVAGIPPVERYTYVFDQNTEQLDHIFISPAIANRTLAFEHIHVNNWSPSLSARISDHDPSTGEFRVC</sequence>
<evidence type="ECO:0000313" key="3">
    <source>
        <dbReference type="Proteomes" id="UP001498398"/>
    </source>
</evidence>
<dbReference type="InterPro" id="IPR005135">
    <property type="entry name" value="Endo/exonuclease/phosphatase"/>
</dbReference>
<dbReference type="Gene3D" id="3.60.10.10">
    <property type="entry name" value="Endonuclease/exonuclease/phosphatase"/>
    <property type="match status" value="1"/>
</dbReference>
<protein>
    <recommendedName>
        <fullName evidence="1">Endonuclease/exonuclease/phosphatase domain-containing protein</fullName>
    </recommendedName>
</protein>
<evidence type="ECO:0000313" key="2">
    <source>
        <dbReference type="EMBL" id="KAK7469141.1"/>
    </source>
</evidence>
<dbReference type="Pfam" id="PF03372">
    <property type="entry name" value="Exo_endo_phos"/>
    <property type="match status" value="1"/>
</dbReference>
<gene>
    <name evidence="2" type="ORF">VKT23_003631</name>
</gene>
<accession>A0ABR1JXU3</accession>
<dbReference type="SUPFAM" id="SSF56219">
    <property type="entry name" value="DNase I-like"/>
    <property type="match status" value="1"/>
</dbReference>